<proteinExistence type="predicted"/>
<evidence type="ECO:0000313" key="3">
    <source>
        <dbReference type="Proteomes" id="UP000008909"/>
    </source>
</evidence>
<evidence type="ECO:0000259" key="1">
    <source>
        <dbReference type="Pfam" id="PF21056"/>
    </source>
</evidence>
<dbReference type="InterPro" id="IPR048324">
    <property type="entry name" value="ZSWIM1-3_RNaseH-like"/>
</dbReference>
<accession>G7YS61</accession>
<reference evidence="2" key="1">
    <citation type="journal article" date="2011" name="Genome Biol.">
        <title>The draft genome of the carcinogenic human liver fluke Clonorchis sinensis.</title>
        <authorList>
            <person name="Wang X."/>
            <person name="Chen W."/>
            <person name="Huang Y."/>
            <person name="Sun J."/>
            <person name="Men J."/>
            <person name="Liu H."/>
            <person name="Luo F."/>
            <person name="Guo L."/>
            <person name="Lv X."/>
            <person name="Deng C."/>
            <person name="Zhou C."/>
            <person name="Fan Y."/>
            <person name="Li X."/>
            <person name="Huang L."/>
            <person name="Hu Y."/>
            <person name="Liang C."/>
            <person name="Hu X."/>
            <person name="Xu J."/>
            <person name="Yu X."/>
        </authorList>
    </citation>
    <scope>NUCLEOTIDE SEQUENCE [LARGE SCALE GENOMIC DNA]</scope>
    <source>
        <strain evidence="2">Henan</strain>
    </source>
</reference>
<dbReference type="AlphaFoldDB" id="G7YS61"/>
<name>G7YS61_CLOSI</name>
<dbReference type="Pfam" id="PF21056">
    <property type="entry name" value="ZSWIM1-3_RNaseH-like"/>
    <property type="match status" value="1"/>
</dbReference>
<gene>
    <name evidence="2" type="ORF">CLF_109013</name>
</gene>
<evidence type="ECO:0000313" key="2">
    <source>
        <dbReference type="EMBL" id="GAA55791.1"/>
    </source>
</evidence>
<dbReference type="InterPro" id="IPR052579">
    <property type="entry name" value="Zinc_finger_SWIM"/>
</dbReference>
<dbReference type="EMBL" id="DF144084">
    <property type="protein sequence ID" value="GAA55791.1"/>
    <property type="molecule type" value="Genomic_DNA"/>
</dbReference>
<dbReference type="Proteomes" id="UP000008909">
    <property type="component" value="Unassembled WGS sequence"/>
</dbReference>
<reference key="2">
    <citation type="submission" date="2011-10" db="EMBL/GenBank/DDBJ databases">
        <title>The genome and transcriptome sequence of Clonorchis sinensis provide insights into the carcinogenic liver fluke.</title>
        <authorList>
            <person name="Wang X."/>
            <person name="Huang Y."/>
            <person name="Chen W."/>
            <person name="Liu H."/>
            <person name="Guo L."/>
            <person name="Chen Y."/>
            <person name="Luo F."/>
            <person name="Zhou W."/>
            <person name="Sun J."/>
            <person name="Mao Q."/>
            <person name="Liang P."/>
            <person name="Zhou C."/>
            <person name="Tian Y."/>
            <person name="Men J."/>
            <person name="Lv X."/>
            <person name="Huang L."/>
            <person name="Zhou J."/>
            <person name="Hu Y."/>
            <person name="Li R."/>
            <person name="Zhang F."/>
            <person name="Lei H."/>
            <person name="Li X."/>
            <person name="Hu X."/>
            <person name="Liang C."/>
            <person name="Xu J."/>
            <person name="Wu Z."/>
            <person name="Yu X."/>
        </authorList>
    </citation>
    <scope>NUCLEOTIDE SEQUENCE</scope>
    <source>
        <strain>Henan</strain>
    </source>
</reference>
<keyword evidence="3" id="KW-1185">Reference proteome</keyword>
<protein>
    <recommendedName>
        <fullName evidence="1">ZSWIM1/3 RNaseH-like domain-containing protein</fullName>
    </recommendedName>
</protein>
<dbReference type="PANTHER" id="PTHR31569:SF4">
    <property type="entry name" value="SWIM-TYPE DOMAIN-CONTAINING PROTEIN"/>
    <property type="match status" value="1"/>
</dbReference>
<organism evidence="2 3">
    <name type="scientific">Clonorchis sinensis</name>
    <name type="common">Chinese liver fluke</name>
    <dbReference type="NCBI Taxonomy" id="79923"/>
    <lineage>
        <taxon>Eukaryota</taxon>
        <taxon>Metazoa</taxon>
        <taxon>Spiralia</taxon>
        <taxon>Lophotrochozoa</taxon>
        <taxon>Platyhelminthes</taxon>
        <taxon>Trematoda</taxon>
        <taxon>Digenea</taxon>
        <taxon>Opisthorchiida</taxon>
        <taxon>Opisthorchiata</taxon>
        <taxon>Opisthorchiidae</taxon>
        <taxon>Clonorchis</taxon>
    </lineage>
</organism>
<feature type="domain" description="ZSWIM1/3 RNaseH-like" evidence="1">
    <location>
        <begin position="35"/>
        <end position="108"/>
    </location>
</feature>
<sequence length="428" mass="49019">MWSYKWSFLACSACRPGAHDVAKATRTVSTTVRPVSYHLWRVVITDCNGVGRGVFYSFIRNESQECYDVAVEHFVRMMCPVNVVRTIVLDKNKSRPCSLKTAMPDAAVIFCSFHVIQRFNAKINKLREVTQSDKEVLFAWSKRMVHCREVSKFEVYATSIKSRNQGFWSYLKPSSNHYGTLFMRVLALASLLPRAENLKSNATPSFDCAFQVNPGNYEYPKQRKSVVVVHNNKPVRIPNTSHHHQFSVEKSLSACRSWNTSVDSDFELRKVNSRHGTHLNLQSKCISVLKRHRAPGPDDFLAVLIKDGGKFLSPRPSSLTVSIWGKETLPYNWVHLIMALIFKNGTRGLCLWTGNLRDPHRRSLDSILDMLFDIQQLFKPMPCKKLRPVIHGQSGNTCSRYNGEACFRMNSRDYQRVPTIRSTPFSLY</sequence>
<dbReference type="PANTHER" id="PTHR31569">
    <property type="entry name" value="SWIM-TYPE DOMAIN-CONTAINING PROTEIN"/>
    <property type="match status" value="1"/>
</dbReference>